<dbReference type="GO" id="GO:0006508">
    <property type="term" value="P:proteolysis"/>
    <property type="evidence" value="ECO:0007669"/>
    <property type="project" value="UniProtKB-KW"/>
</dbReference>
<evidence type="ECO:0000256" key="7">
    <source>
        <dbReference type="ARBA" id="ARBA00022801"/>
    </source>
</evidence>
<evidence type="ECO:0000256" key="10">
    <source>
        <dbReference type="ARBA" id="ARBA00023163"/>
    </source>
</evidence>
<name>A0A364L1M5_TALAM</name>
<dbReference type="STRING" id="1196081.A0A364L1M5"/>
<evidence type="ECO:0000313" key="17">
    <source>
        <dbReference type="Proteomes" id="UP000249363"/>
    </source>
</evidence>
<dbReference type="InterPro" id="IPR002410">
    <property type="entry name" value="Peptidase_S33"/>
</dbReference>
<accession>A0A364L1M5</accession>
<feature type="domain" description="Vps16 N-terminal" evidence="15">
    <location>
        <begin position="539"/>
        <end position="942"/>
    </location>
</feature>
<dbReference type="GO" id="GO:0000981">
    <property type="term" value="F:DNA-binding transcription factor activity, RNA polymerase II-specific"/>
    <property type="evidence" value="ECO:0007669"/>
    <property type="project" value="InterPro"/>
</dbReference>
<dbReference type="InterPro" id="IPR006926">
    <property type="entry name" value="Vps16_N"/>
</dbReference>
<dbReference type="Pfam" id="PF00561">
    <property type="entry name" value="Abhydrolase_1"/>
    <property type="match status" value="1"/>
</dbReference>
<gene>
    <name evidence="16" type="ORF">BHQ10_005696</name>
</gene>
<dbReference type="GO" id="GO:0003677">
    <property type="term" value="F:DNA binding"/>
    <property type="evidence" value="ECO:0007669"/>
    <property type="project" value="UniProtKB-KW"/>
</dbReference>
<dbReference type="InterPro" id="IPR029058">
    <property type="entry name" value="AB_hydrolase_fold"/>
</dbReference>
<dbReference type="RefSeq" id="XP_040734200.1">
    <property type="nucleotide sequence ID" value="XM_040878199.1"/>
</dbReference>
<dbReference type="GO" id="GO:0003779">
    <property type="term" value="F:actin binding"/>
    <property type="evidence" value="ECO:0007669"/>
    <property type="project" value="TreeGrafter"/>
</dbReference>
<dbReference type="PANTHER" id="PTHR12811">
    <property type="entry name" value="VACUOLAR PROTEIN SORTING VPS16"/>
    <property type="match status" value="1"/>
</dbReference>
<dbReference type="InterPro" id="IPR006925">
    <property type="entry name" value="Vps16_C"/>
</dbReference>
<evidence type="ECO:0000256" key="12">
    <source>
        <dbReference type="RuleBase" id="RU003421"/>
    </source>
</evidence>
<dbReference type="Gene3D" id="4.10.240.10">
    <property type="entry name" value="Zn(2)-C6 fungal-type DNA-binding domain"/>
    <property type="match status" value="1"/>
</dbReference>
<reference evidence="16 17" key="1">
    <citation type="journal article" date="2017" name="Biotechnol. Biofuels">
        <title>Differential beta-glucosidase expression as a function of carbon source availability in Talaromyces amestolkiae: a genomic and proteomic approach.</title>
        <authorList>
            <person name="de Eugenio L.I."/>
            <person name="Mendez-Liter J.A."/>
            <person name="Nieto-Dominguez M."/>
            <person name="Alonso L."/>
            <person name="Gil-Munoz J."/>
            <person name="Barriuso J."/>
            <person name="Prieto A."/>
            <person name="Martinez M.J."/>
        </authorList>
    </citation>
    <scope>NUCLEOTIDE SEQUENCE [LARGE SCALE GENOMIC DNA]</scope>
    <source>
        <strain evidence="16 17">CIB</strain>
    </source>
</reference>
<dbReference type="GeneID" id="63794912"/>
<keyword evidence="5 12" id="KW-0031">Aminopeptidase</keyword>
<keyword evidence="10" id="KW-0804">Transcription</keyword>
<evidence type="ECO:0000256" key="3">
    <source>
        <dbReference type="ARBA" id="ARBA00009250"/>
    </source>
</evidence>
<dbReference type="Gene3D" id="2.130.10.10">
    <property type="entry name" value="YVTN repeat-like/Quinoprotein amine dehydrogenase"/>
    <property type="match status" value="1"/>
</dbReference>
<protein>
    <recommendedName>
        <fullName evidence="12">Proline iminopeptidase</fullName>
        <ecNumber evidence="12">3.4.11.5</ecNumber>
    </recommendedName>
</protein>
<dbReference type="InterPro" id="IPR036322">
    <property type="entry name" value="WD40_repeat_dom_sf"/>
</dbReference>
<comment type="caution">
    <text evidence="16">The sequence shown here is derived from an EMBL/GenBank/DDBJ whole genome shotgun (WGS) entry which is preliminary data.</text>
</comment>
<dbReference type="SUPFAM" id="SSF50978">
    <property type="entry name" value="WD40 repeat-like"/>
    <property type="match status" value="1"/>
</dbReference>
<dbReference type="InterPro" id="IPR000073">
    <property type="entry name" value="AB_hydrolase_1"/>
</dbReference>
<dbReference type="GO" id="GO:0042144">
    <property type="term" value="P:vacuole fusion, non-autophagic"/>
    <property type="evidence" value="ECO:0007669"/>
    <property type="project" value="TreeGrafter"/>
</dbReference>
<evidence type="ECO:0000256" key="9">
    <source>
        <dbReference type="ARBA" id="ARBA00023125"/>
    </source>
</evidence>
<dbReference type="Gene3D" id="1.10.150.780">
    <property type="entry name" value="Vps16, C-terminal region"/>
    <property type="match status" value="1"/>
</dbReference>
<dbReference type="SUPFAM" id="SSF53474">
    <property type="entry name" value="alpha/beta-Hydrolases"/>
    <property type="match status" value="1"/>
</dbReference>
<dbReference type="EMBL" id="MIKG01000010">
    <property type="protein sequence ID" value="RAO69684.1"/>
    <property type="molecule type" value="Genomic_DNA"/>
</dbReference>
<dbReference type="InterPro" id="IPR016534">
    <property type="entry name" value="VPS16"/>
</dbReference>
<evidence type="ECO:0000256" key="1">
    <source>
        <dbReference type="ARBA" id="ARBA00001585"/>
    </source>
</evidence>
<feature type="domain" description="AB hydrolase-1" evidence="13">
    <location>
        <begin position="246"/>
        <end position="510"/>
    </location>
</feature>
<evidence type="ECO:0000256" key="11">
    <source>
        <dbReference type="ARBA" id="ARBA00023242"/>
    </source>
</evidence>
<keyword evidence="7 12" id="KW-0378">Hydrolase</keyword>
<dbReference type="Gene3D" id="3.40.50.1820">
    <property type="entry name" value="alpha/beta hydrolase"/>
    <property type="match status" value="1"/>
</dbReference>
<dbReference type="OrthoDB" id="1792at2759"/>
<dbReference type="GO" id="GO:0030897">
    <property type="term" value="C:HOPS complex"/>
    <property type="evidence" value="ECO:0007669"/>
    <property type="project" value="TreeGrafter"/>
</dbReference>
<organism evidence="16 17">
    <name type="scientific">Talaromyces amestolkiae</name>
    <dbReference type="NCBI Taxonomy" id="1196081"/>
    <lineage>
        <taxon>Eukaryota</taxon>
        <taxon>Fungi</taxon>
        <taxon>Dikarya</taxon>
        <taxon>Ascomycota</taxon>
        <taxon>Pezizomycotina</taxon>
        <taxon>Eurotiomycetes</taxon>
        <taxon>Eurotiomycetidae</taxon>
        <taxon>Eurotiales</taxon>
        <taxon>Trichocomaceae</taxon>
        <taxon>Talaromyces</taxon>
        <taxon>Talaromyces sect. Talaromyces</taxon>
    </lineage>
</organism>
<evidence type="ECO:0000259" key="15">
    <source>
        <dbReference type="Pfam" id="PF04841"/>
    </source>
</evidence>
<dbReference type="PRINTS" id="PR00793">
    <property type="entry name" value="PROAMNOPTASE"/>
</dbReference>
<proteinExistence type="inferred from homology"/>
<keyword evidence="6 12" id="KW-0645">Protease</keyword>
<dbReference type="Pfam" id="PF04841">
    <property type="entry name" value="Vps16_N"/>
    <property type="match status" value="1"/>
</dbReference>
<dbReference type="EC" id="3.4.11.5" evidence="12"/>
<comment type="catalytic activity">
    <reaction evidence="1 12">
        <text>Release of N-terminal proline from a peptide.</text>
        <dbReference type="EC" id="3.4.11.5"/>
    </reaction>
</comment>
<dbReference type="GO" id="GO:0016197">
    <property type="term" value="P:endosomal transport"/>
    <property type="evidence" value="ECO:0007669"/>
    <property type="project" value="TreeGrafter"/>
</dbReference>
<dbReference type="GO" id="GO:0005768">
    <property type="term" value="C:endosome"/>
    <property type="evidence" value="ECO:0007669"/>
    <property type="project" value="UniProtKB-ARBA"/>
</dbReference>
<dbReference type="Proteomes" id="UP000249363">
    <property type="component" value="Unassembled WGS sequence"/>
</dbReference>
<dbReference type="GO" id="GO:0008270">
    <property type="term" value="F:zinc ion binding"/>
    <property type="evidence" value="ECO:0007669"/>
    <property type="project" value="InterPro"/>
</dbReference>
<comment type="similarity">
    <text evidence="4 12">Belongs to the peptidase S33 family.</text>
</comment>
<evidence type="ECO:0000256" key="8">
    <source>
        <dbReference type="ARBA" id="ARBA00023015"/>
    </source>
</evidence>
<comment type="subcellular location">
    <subcellularLocation>
        <location evidence="2">Cytoplasm</location>
    </subcellularLocation>
</comment>
<evidence type="ECO:0000256" key="4">
    <source>
        <dbReference type="ARBA" id="ARBA00010088"/>
    </source>
</evidence>
<comment type="similarity">
    <text evidence="3">Belongs to the VPS16 family.</text>
</comment>
<evidence type="ECO:0000256" key="5">
    <source>
        <dbReference type="ARBA" id="ARBA00022438"/>
    </source>
</evidence>
<evidence type="ECO:0000259" key="14">
    <source>
        <dbReference type="Pfam" id="PF04840"/>
    </source>
</evidence>
<dbReference type="GO" id="GO:0006886">
    <property type="term" value="P:intracellular protein transport"/>
    <property type="evidence" value="ECO:0007669"/>
    <property type="project" value="InterPro"/>
</dbReference>
<keyword evidence="8" id="KW-0805">Transcription regulation</keyword>
<dbReference type="InterPro" id="IPR005944">
    <property type="entry name" value="Pro_iminopeptidase"/>
</dbReference>
<evidence type="ECO:0000313" key="16">
    <source>
        <dbReference type="EMBL" id="RAO69684.1"/>
    </source>
</evidence>
<dbReference type="InterPro" id="IPR038132">
    <property type="entry name" value="Vps16_C_sf"/>
</dbReference>
<feature type="domain" description="Vps16 C-terminal" evidence="14">
    <location>
        <begin position="1035"/>
        <end position="1347"/>
    </location>
</feature>
<dbReference type="Pfam" id="PF04840">
    <property type="entry name" value="Vps16_C"/>
    <property type="match status" value="1"/>
</dbReference>
<keyword evidence="11" id="KW-0539">Nucleus</keyword>
<keyword evidence="9" id="KW-0238">DNA-binding</keyword>
<dbReference type="GO" id="GO:0004177">
    <property type="term" value="F:aminopeptidase activity"/>
    <property type="evidence" value="ECO:0007669"/>
    <property type="project" value="UniProtKB-KW"/>
</dbReference>
<dbReference type="PANTHER" id="PTHR12811:SF0">
    <property type="entry name" value="VACUOLAR PROTEIN SORTING-ASSOCIATED PROTEIN 16 HOMOLOG"/>
    <property type="match status" value="1"/>
</dbReference>
<dbReference type="InterPro" id="IPR036864">
    <property type="entry name" value="Zn2-C6_fun-type_DNA-bd_sf"/>
</dbReference>
<evidence type="ECO:0000256" key="6">
    <source>
        <dbReference type="ARBA" id="ARBA00022670"/>
    </source>
</evidence>
<dbReference type="NCBIfam" id="TIGR01249">
    <property type="entry name" value="pro_imino_pep_1"/>
    <property type="match status" value="1"/>
</dbReference>
<evidence type="ECO:0000259" key="13">
    <source>
        <dbReference type="Pfam" id="PF00561"/>
    </source>
</evidence>
<sequence length="1361" mass="154072">MRKFYLLTTITDVSVADYGNTCTAAGVECIFRDEETKRRPVSREYVTALERKVGSYEQFVAQLRSASATERNELLDQHEHAFLGRQTSDTLTKTEDGEFDYTGSSRRSTMYMLNESPGSSSFYGPTSVYPKEIMPRESLQNSPAASYRTLERWHDARLHESLKFNHENFLAALKSFFEYQHSQCMFIERSAFLRDHNSLDNDSKYCSFPLLYAASHTHSSAFNEGFLKVSSIHKLHYEQYGNVDGKPVVFLHGGPGGSTSFSNTIYFNPNVYRVVLFDQRGAGRSTPCAEIQENTTKDLINDIESLRIHLKIPKWHLVFGGSWGSTLALLYAQAHPHMVGSLVLRGICTCRKLEREWNRGPAGAARIYPDAYEQFVNFLPEDERQDPIKGYYKLLLSSKAEKRLAVARQWNTWDITIGSLTPDEKSFEKINDDQWSLSHALIETHYFANGGWIDEDQIMRKENIDKIRHIPTTLVQGRYDIICAPQTAWDLHKAWPETNLIWIAAAGHSVKEPCIEKKLIERLDGAVVALSVMAPPNPRADWERLGDRFYQKTRIYDGVFDEDLDLENYVVAAAPYAGALALHRSESKVYRYRDAQTAKSSIDIYSFSGQLISRLNWDNGAIRGMGWSDNEELLVVDEDGTVHRYFGLHGDFAPFSLGNGAEEYGVRACRFWSSGFVALLSNNQLIAVSNYKEPRPRLLAASPEGEVSSWNLIPPAHTLSRTVEVLLAVDKTLYVVDATEAEDRMLESGPFKHVAASPSGNAVALYTSDGKVWIVSSDFQNKYSEYDTKSKTAPITLEWCGDEAVVLGWEDEIHLVGSNGASSKHYYDERVHVLPEFDGVWLLTNESCEFFHKISAVTEDVFRLGSTSPASVLLDSIDLLEKKSPKVDENMQRIRPSLPEAVDTCVRAAGQEYNTIWQKRLLKAASFGKSVLELYNSDEFVDITERLRVLKAVRDFEIGMPISSEQYLRLTPERLLDRLINRHHYLLAIRISEYIRLPTDKIYVHWASQKVKVSTADDDSVCKLIVQRLEGKSGISFESIAQSAYDEGRAHLATQLLNYEPRAGKQVPLLLNMEEDSIALDKAMESGDPDLIYYVLLHLRKKLPLSTFFRTINDRPVAAALVETSARDSDVELLKDLYYQDDRPIDGSNILISEALSRNDVHTKIDKLGLASRVLTDAKDAATQFQQKSILEATQLLRVQEGLDKELSDGLEFVGLSLNETVYRLIKSGFGKRAQKLYSDFKMTEATFWWIRLRALVAKRDWGELEEISKMRKSPIGWEPFYAEALGAGNTKIASTFVPKCTNLTVAERIEMWMKCGMIVKAGEEALRAKDFNTLEVLRTKASGAALGEIDRMINQLRPRK</sequence>
<keyword evidence="17" id="KW-1185">Reference proteome</keyword>
<dbReference type="InterPro" id="IPR015943">
    <property type="entry name" value="WD40/YVTN_repeat-like_dom_sf"/>
</dbReference>
<evidence type="ECO:0000256" key="2">
    <source>
        <dbReference type="ARBA" id="ARBA00004496"/>
    </source>
</evidence>